<evidence type="ECO:0000256" key="3">
    <source>
        <dbReference type="SAM" id="SignalP"/>
    </source>
</evidence>
<protein>
    <submittedName>
        <fullName evidence="4">OmpH family outer membrane protein</fullName>
    </submittedName>
</protein>
<gene>
    <name evidence="4" type="ORF">FGF68_06050</name>
</gene>
<dbReference type="GO" id="GO:0050821">
    <property type="term" value="P:protein stabilization"/>
    <property type="evidence" value="ECO:0007669"/>
    <property type="project" value="TreeGrafter"/>
</dbReference>
<feature type="signal peptide" evidence="3">
    <location>
        <begin position="1"/>
        <end position="23"/>
    </location>
</feature>
<dbReference type="PANTHER" id="PTHR35089">
    <property type="entry name" value="CHAPERONE PROTEIN SKP"/>
    <property type="match status" value="1"/>
</dbReference>
<evidence type="ECO:0000313" key="5">
    <source>
        <dbReference type="Proteomes" id="UP000309544"/>
    </source>
</evidence>
<feature type="chain" id="PRO_5023103468" evidence="3">
    <location>
        <begin position="24"/>
        <end position="173"/>
    </location>
</feature>
<dbReference type="InterPro" id="IPR024930">
    <property type="entry name" value="Skp_dom_sf"/>
</dbReference>
<proteinExistence type="inferred from homology"/>
<comment type="caution">
    <text evidence="4">The sequence shown here is derived from an EMBL/GenBank/DDBJ whole genome shotgun (WGS) entry which is preliminary data.</text>
</comment>
<keyword evidence="5" id="KW-1185">Reference proteome</keyword>
<dbReference type="InterPro" id="IPR005632">
    <property type="entry name" value="Chaperone_Skp"/>
</dbReference>
<dbReference type="Pfam" id="PF03938">
    <property type="entry name" value="OmpH"/>
    <property type="match status" value="1"/>
</dbReference>
<evidence type="ECO:0000313" key="4">
    <source>
        <dbReference type="EMBL" id="TNJ36628.1"/>
    </source>
</evidence>
<sequence length="173" mass="19257">MHMLRQIVLAFGLMFALASTAQAAATAKTGVIDVARVIQQMPETKKAENVLKSSSQEWEKALDKMKVDFQTAAATYEKGKAQMNQATRAQKEKALETQLQAAQKFQLEKFGQGGALQTKQEELFKPIRQKVLTAIETVAKKEGFSMVLDKQAMIYGDPSLDLTIRVIDHLNKK</sequence>
<organism evidence="4 5">
    <name type="scientific">Prosthecochloris vibrioformis</name>
    <name type="common">Chlorobium vibrioforme</name>
    <dbReference type="NCBI Taxonomy" id="1098"/>
    <lineage>
        <taxon>Bacteria</taxon>
        <taxon>Pseudomonadati</taxon>
        <taxon>Chlorobiota</taxon>
        <taxon>Chlorobiia</taxon>
        <taxon>Chlorobiales</taxon>
        <taxon>Chlorobiaceae</taxon>
        <taxon>Prosthecochloris</taxon>
    </lineage>
</organism>
<dbReference type="GO" id="GO:0005829">
    <property type="term" value="C:cytosol"/>
    <property type="evidence" value="ECO:0007669"/>
    <property type="project" value="TreeGrafter"/>
</dbReference>
<dbReference type="PANTHER" id="PTHR35089:SF1">
    <property type="entry name" value="CHAPERONE PROTEIN SKP"/>
    <property type="match status" value="1"/>
</dbReference>
<reference evidence="4 5" key="1">
    <citation type="submission" date="2019-05" db="EMBL/GenBank/DDBJ databases">
        <title>Draft Whole-Genome sequence of the green sulfur bacterium Prosthecochloris vibrioformis DSM 260.</title>
        <authorList>
            <person name="Meyer T.E."/>
            <person name="Kyndt J.A."/>
        </authorList>
    </citation>
    <scope>NUCLEOTIDE SEQUENCE [LARGE SCALE GENOMIC DNA]</scope>
    <source>
        <strain evidence="4 5">DSM 260</strain>
    </source>
</reference>
<name>A0A5C4S0A5_PROVB</name>
<dbReference type="Gene3D" id="3.30.910.20">
    <property type="entry name" value="Skp domain"/>
    <property type="match status" value="1"/>
</dbReference>
<dbReference type="EMBL" id="VDCI01000004">
    <property type="protein sequence ID" value="TNJ36628.1"/>
    <property type="molecule type" value="Genomic_DNA"/>
</dbReference>
<dbReference type="SUPFAM" id="SSF111384">
    <property type="entry name" value="OmpH-like"/>
    <property type="match status" value="1"/>
</dbReference>
<dbReference type="SMART" id="SM00935">
    <property type="entry name" value="OmpH"/>
    <property type="match status" value="1"/>
</dbReference>
<comment type="similarity">
    <text evidence="1">Belongs to the Skp family.</text>
</comment>
<keyword evidence="2 3" id="KW-0732">Signal</keyword>
<evidence type="ECO:0000256" key="1">
    <source>
        <dbReference type="ARBA" id="ARBA00009091"/>
    </source>
</evidence>
<dbReference type="RefSeq" id="WP_068866253.1">
    <property type="nucleotide sequence ID" value="NZ_VDCI01000004.1"/>
</dbReference>
<accession>A0A5C4S0A5</accession>
<dbReference type="Proteomes" id="UP000309544">
    <property type="component" value="Unassembled WGS sequence"/>
</dbReference>
<evidence type="ECO:0000256" key="2">
    <source>
        <dbReference type="ARBA" id="ARBA00022729"/>
    </source>
</evidence>
<dbReference type="GO" id="GO:0051082">
    <property type="term" value="F:unfolded protein binding"/>
    <property type="evidence" value="ECO:0007669"/>
    <property type="project" value="InterPro"/>
</dbReference>
<dbReference type="AlphaFoldDB" id="A0A5C4S0A5"/>